<dbReference type="HAMAP" id="MF_00956">
    <property type="entry name" value="GDP_fucose_synth"/>
    <property type="match status" value="1"/>
</dbReference>
<accession>U2DVV5</accession>
<dbReference type="InterPro" id="IPR036291">
    <property type="entry name" value="NAD(P)-bd_dom_sf"/>
</dbReference>
<evidence type="ECO:0000259" key="7">
    <source>
        <dbReference type="Pfam" id="PF01370"/>
    </source>
</evidence>
<dbReference type="AlphaFoldDB" id="U2DVV5"/>
<dbReference type="PANTHER" id="PTHR43238:SF1">
    <property type="entry name" value="GDP-L-FUCOSE SYNTHASE"/>
    <property type="match status" value="1"/>
</dbReference>
<dbReference type="InterPro" id="IPR001509">
    <property type="entry name" value="Epimerase_deHydtase"/>
</dbReference>
<feature type="binding site" evidence="5">
    <location>
        <begin position="11"/>
        <end position="17"/>
    </location>
    <ligand>
        <name>NADP(+)</name>
        <dbReference type="ChEBI" id="CHEBI:58349"/>
    </ligand>
</feature>
<dbReference type="SUPFAM" id="SSF51735">
    <property type="entry name" value="NAD(P)-binding Rossmann-fold domains"/>
    <property type="match status" value="1"/>
</dbReference>
<keyword evidence="5" id="KW-0511">Multifunctional enzyme</keyword>
<evidence type="ECO:0000313" key="8">
    <source>
        <dbReference type="EMBL" id="ERI85762.1"/>
    </source>
</evidence>
<protein>
    <recommendedName>
        <fullName evidence="5">GDP-L-fucose synthase</fullName>
        <ecNumber evidence="5">1.1.1.271</ecNumber>
    </recommendedName>
    <alternativeName>
        <fullName evidence="5">GDP-4-keto-6-deoxy-D-mannose-3,5-epimerase-4-reductase</fullName>
    </alternativeName>
</protein>
<dbReference type="PANTHER" id="PTHR43238">
    <property type="entry name" value="GDP-L-FUCOSE SYNTHASE"/>
    <property type="match status" value="1"/>
</dbReference>
<dbReference type="Pfam" id="PF01370">
    <property type="entry name" value="Epimerase"/>
    <property type="match status" value="2"/>
</dbReference>
<sequence>MEKYAKIYVAGHLGLVGSAIWKNLQEKGYTNLIGRSHKELDLLDAVAVRRFFDKERPEYVFLAAAFVGGIMANNVYRADFIFKNLQIQQNVIGESFRHHVKKLLFLGSTCIYPRDAEQPMKEDALLTSSLEYTNEPYAIAKIAGLKMCESFNLQYGTNYIAVMPTNLYGPNDNFDLERSHVLPAMIRKIHLAHCLKEGKWEAIRKDLSKRPIEGIDGESSQEKICAVLSKYGIHQAEVTLWGTGTPLREFLWSEEMADASVFVMEHVDFKDTYNEKEKEIRNCHINIGTGKEISIRELAEQIVTTVGYRGLITFDSSKPDGTMRKLTDPSKLHALGWHHQIEIEEGVRKMYEWYLQ</sequence>
<dbReference type="FunFam" id="3.90.25.10:FF:000017">
    <property type="entry name" value="GDP-L-fucose synthase"/>
    <property type="match status" value="1"/>
</dbReference>
<keyword evidence="3 5" id="KW-0560">Oxidoreductase</keyword>
<evidence type="ECO:0000256" key="5">
    <source>
        <dbReference type="HAMAP-Rule" id="MF_00956"/>
    </source>
</evidence>
<evidence type="ECO:0000313" key="9">
    <source>
        <dbReference type="Proteomes" id="UP000016496"/>
    </source>
</evidence>
<dbReference type="CDD" id="cd05239">
    <property type="entry name" value="GDP_FS_SDR_e"/>
    <property type="match status" value="1"/>
</dbReference>
<evidence type="ECO:0000256" key="2">
    <source>
        <dbReference type="ARBA" id="ARBA00022857"/>
    </source>
</evidence>
<dbReference type="Gene3D" id="3.40.50.720">
    <property type="entry name" value="NAD(P)-binding Rossmann-like Domain"/>
    <property type="match status" value="2"/>
</dbReference>
<feature type="binding site" evidence="5">
    <location>
        <position position="141"/>
    </location>
    <ligand>
        <name>NADP(+)</name>
        <dbReference type="ChEBI" id="CHEBI:58349"/>
    </ligand>
</feature>
<evidence type="ECO:0000256" key="4">
    <source>
        <dbReference type="ARBA" id="ARBA00023235"/>
    </source>
</evidence>
<feature type="site" description="Important for catalytic activity" evidence="5">
    <location>
        <position position="110"/>
    </location>
</feature>
<dbReference type="UniPathway" id="UPA00128">
    <property type="reaction ID" value="UER00191"/>
</dbReference>
<feature type="active site" description="Proton donor/acceptor" evidence="5">
    <location>
        <position position="137"/>
    </location>
</feature>
<feature type="binding site" evidence="5">
    <location>
        <position position="320"/>
    </location>
    <ligand>
        <name>substrate</name>
    </ligand>
</feature>
<gene>
    <name evidence="5" type="primary">fcl</name>
    <name evidence="8" type="ORF">HMPREF1981_01349</name>
</gene>
<feature type="domain" description="NAD-dependent epimerase/dehydratase" evidence="7">
    <location>
        <begin position="224"/>
        <end position="273"/>
    </location>
</feature>
<feature type="domain" description="NAD-dependent epimerase/dehydratase" evidence="7">
    <location>
        <begin position="7"/>
        <end position="193"/>
    </location>
</feature>
<dbReference type="RefSeq" id="WP_021644711.1">
    <property type="nucleotide sequence ID" value="NZ_KE993085.1"/>
</dbReference>
<dbReference type="GO" id="GO:0050577">
    <property type="term" value="F:GDP-L-fucose synthase activity"/>
    <property type="evidence" value="ECO:0007669"/>
    <property type="project" value="UniProtKB-UniRule"/>
</dbReference>
<feature type="binding site" evidence="5">
    <location>
        <position position="180"/>
    </location>
    <ligand>
        <name>NADP(+)</name>
        <dbReference type="ChEBI" id="CHEBI:58349"/>
    </ligand>
</feature>
<feature type="binding site" evidence="5">
    <location>
        <position position="241"/>
    </location>
    <ligand>
        <name>substrate</name>
    </ligand>
</feature>
<feature type="binding site" evidence="5">
    <location>
        <begin position="164"/>
        <end position="167"/>
    </location>
    <ligand>
        <name>NADP(+)</name>
        <dbReference type="ChEBI" id="CHEBI:58349"/>
    </ligand>
</feature>
<name>U2DVV5_9BACE</name>
<dbReference type="HOGENOM" id="CLU_007383_18_0_10"/>
<comment type="similarity">
    <text evidence="1 5">Belongs to the NAD(P)-dependent epimerase/dehydratase family. Fucose synthase subfamily.</text>
</comment>
<comment type="pathway">
    <text evidence="5">Nucleotide-sugar biosynthesis; GDP-L-fucose biosynthesis via de novo pathway; GDP-L-fucose from GDP-alpha-D-mannose: step 2/2.</text>
</comment>
<evidence type="ECO:0000256" key="6">
    <source>
        <dbReference type="SAM" id="Phobius"/>
    </source>
</evidence>
<feature type="binding site" evidence="5">
    <location>
        <begin position="106"/>
        <end position="109"/>
    </location>
    <ligand>
        <name>NADP(+)</name>
        <dbReference type="ChEBI" id="CHEBI:58349"/>
    </ligand>
</feature>
<keyword evidence="4 5" id="KW-0413">Isomerase</keyword>
<comment type="function">
    <text evidence="5">Catalyzes the two-step NADP-dependent conversion of GDP-4-dehydro-6-deoxy-D-mannose to GDP-fucose, involving an epimerase and a reductase reaction.</text>
</comment>
<reference evidence="8 9" key="1">
    <citation type="submission" date="2013-08" db="EMBL/GenBank/DDBJ databases">
        <authorList>
            <person name="Weinstock G."/>
            <person name="Sodergren E."/>
            <person name="Wylie T."/>
            <person name="Fulton L."/>
            <person name="Fulton R."/>
            <person name="Fronick C."/>
            <person name="O'Laughlin M."/>
            <person name="Godfrey J."/>
            <person name="Miner T."/>
            <person name="Herter B."/>
            <person name="Appelbaum E."/>
            <person name="Cordes M."/>
            <person name="Lek S."/>
            <person name="Wollam A."/>
            <person name="Pepin K.H."/>
            <person name="Palsikar V.B."/>
            <person name="Mitreva M."/>
            <person name="Wilson R.K."/>
        </authorList>
    </citation>
    <scope>NUCLEOTIDE SEQUENCE [LARGE SCALE GENOMIC DNA]</scope>
    <source>
        <strain evidence="8 9">F0041</strain>
    </source>
</reference>
<feature type="binding site" evidence="5">
    <location>
        <position position="188"/>
    </location>
    <ligand>
        <name>substrate</name>
    </ligand>
</feature>
<dbReference type="GO" id="GO:0042351">
    <property type="term" value="P:'de novo' GDP-L-fucose biosynthetic process"/>
    <property type="evidence" value="ECO:0007669"/>
    <property type="project" value="UniProtKB-UniRule"/>
</dbReference>
<keyword evidence="6" id="KW-0812">Transmembrane</keyword>
<dbReference type="GO" id="GO:0016853">
    <property type="term" value="F:isomerase activity"/>
    <property type="evidence" value="ECO:0007669"/>
    <property type="project" value="UniProtKB-KW"/>
</dbReference>
<dbReference type="EMBL" id="AWSV01000076">
    <property type="protein sequence ID" value="ERI85762.1"/>
    <property type="molecule type" value="Genomic_DNA"/>
</dbReference>
<dbReference type="PATRIC" id="fig|1321819.3.peg.1232"/>
<keyword evidence="6" id="KW-1133">Transmembrane helix</keyword>
<evidence type="ECO:0000256" key="3">
    <source>
        <dbReference type="ARBA" id="ARBA00023002"/>
    </source>
</evidence>
<dbReference type="GO" id="GO:0070401">
    <property type="term" value="F:NADP+ binding"/>
    <property type="evidence" value="ECO:0007669"/>
    <property type="project" value="UniProtKB-UniRule"/>
</dbReference>
<comment type="caution">
    <text evidence="8">The sequence shown here is derived from an EMBL/GenBank/DDBJ whole genome shotgun (WGS) entry which is preliminary data.</text>
</comment>
<dbReference type="FunFam" id="3.40.50.720:FF:000394">
    <property type="entry name" value="GDP-L-fucose synthase"/>
    <property type="match status" value="1"/>
</dbReference>
<feature type="transmembrane region" description="Helical" evidence="6">
    <location>
        <begin position="59"/>
        <end position="76"/>
    </location>
</feature>
<dbReference type="Proteomes" id="UP000016496">
    <property type="component" value="Unassembled WGS sequence"/>
</dbReference>
<feature type="site" description="Important for catalytic activity" evidence="5">
    <location>
        <position position="108"/>
    </location>
</feature>
<dbReference type="OrthoDB" id="9811425at2"/>
<evidence type="ECO:0000256" key="1">
    <source>
        <dbReference type="ARBA" id="ARBA00005959"/>
    </source>
</evidence>
<dbReference type="EC" id="1.1.1.271" evidence="5"/>
<keyword evidence="2 5" id="KW-0521">NADP</keyword>
<dbReference type="InterPro" id="IPR028614">
    <property type="entry name" value="GDP_fucose/colitose_synth"/>
</dbReference>
<organism evidence="8 9">
    <name type="scientific">Bacteroides pyogenes F0041</name>
    <dbReference type="NCBI Taxonomy" id="1321819"/>
    <lineage>
        <taxon>Bacteria</taxon>
        <taxon>Pseudomonadati</taxon>
        <taxon>Bacteroidota</taxon>
        <taxon>Bacteroidia</taxon>
        <taxon>Bacteroidales</taxon>
        <taxon>Bacteroidaceae</taxon>
        <taxon>Bacteroides</taxon>
    </lineage>
</organism>
<comment type="catalytic activity">
    <reaction evidence="5">
        <text>GDP-beta-L-fucose + NADP(+) = GDP-4-dehydro-alpha-D-rhamnose + NADPH + H(+)</text>
        <dbReference type="Rhea" id="RHEA:18885"/>
        <dbReference type="ChEBI" id="CHEBI:15378"/>
        <dbReference type="ChEBI" id="CHEBI:57273"/>
        <dbReference type="ChEBI" id="CHEBI:57783"/>
        <dbReference type="ChEBI" id="CHEBI:57964"/>
        <dbReference type="ChEBI" id="CHEBI:58349"/>
        <dbReference type="EC" id="1.1.1.271"/>
    </reaction>
</comment>
<proteinExistence type="inferred from homology"/>
<feature type="binding site" evidence="5">
    <location>
        <position position="248"/>
    </location>
    <ligand>
        <name>substrate</name>
    </ligand>
</feature>
<keyword evidence="6" id="KW-0472">Membrane</keyword>